<comment type="subunit">
    <text evidence="10">Monomer.</text>
</comment>
<evidence type="ECO:0000256" key="9">
    <source>
        <dbReference type="ARBA" id="ARBA00023277"/>
    </source>
</evidence>
<keyword evidence="9 10" id="KW-0119">Carbohydrate metabolism</keyword>
<dbReference type="SUPFAM" id="SSF81296">
    <property type="entry name" value="E set domains"/>
    <property type="match status" value="1"/>
</dbReference>
<dbReference type="GO" id="GO:0004553">
    <property type="term" value="F:hydrolase activity, hydrolyzing O-glycosyl compounds"/>
    <property type="evidence" value="ECO:0007669"/>
    <property type="project" value="InterPro"/>
</dbReference>
<evidence type="ECO:0000256" key="1">
    <source>
        <dbReference type="ARBA" id="ARBA00000826"/>
    </source>
</evidence>
<dbReference type="Pfam" id="PF00128">
    <property type="entry name" value="Alpha-amylase"/>
    <property type="match status" value="1"/>
</dbReference>
<dbReference type="FunFam" id="2.60.40.10:FF:000169">
    <property type="entry name" value="1,4-alpha-glucan branching enzyme GlgB"/>
    <property type="match status" value="1"/>
</dbReference>
<evidence type="ECO:0000256" key="11">
    <source>
        <dbReference type="PIRSR" id="PIRSR000463-1"/>
    </source>
</evidence>
<gene>
    <name evidence="10" type="primary">glgB</name>
    <name evidence="13" type="ORF">SAMN05660297_00890</name>
</gene>
<dbReference type="NCBIfam" id="TIGR01515">
    <property type="entry name" value="branching_enzym"/>
    <property type="match status" value="1"/>
</dbReference>
<evidence type="ECO:0000256" key="3">
    <source>
        <dbReference type="ARBA" id="ARBA00004964"/>
    </source>
</evidence>
<comment type="function">
    <text evidence="2 10">Catalyzes the formation of the alpha-1,6-glucosidic linkages in glycogen by scission of a 1,4-alpha-linked oligosaccharide from growing alpha-1,4-glucan chains and the subsequent attachment of the oligosaccharide to the alpha-1,6 position.</text>
</comment>
<dbReference type="Gene3D" id="2.60.40.1180">
    <property type="entry name" value="Golgi alpha-mannosidase II"/>
    <property type="match status" value="1"/>
</dbReference>
<dbReference type="EMBL" id="FOHU01000002">
    <property type="protein sequence ID" value="SES89284.1"/>
    <property type="molecule type" value="Genomic_DNA"/>
</dbReference>
<keyword evidence="14" id="KW-1185">Reference proteome</keyword>
<protein>
    <recommendedName>
        <fullName evidence="10">1,4-alpha-glucan branching enzyme GlgB</fullName>
        <ecNumber evidence="10">2.4.1.18</ecNumber>
    </recommendedName>
    <alternativeName>
        <fullName evidence="10">1,4-alpha-D-glucan:1,4-alpha-D-glucan 6-glucosyl-transferase</fullName>
    </alternativeName>
    <alternativeName>
        <fullName evidence="10">Alpha-(1-&gt;4)-glucan branching enzyme</fullName>
    </alternativeName>
    <alternativeName>
        <fullName evidence="10">Glycogen branching enzyme</fullName>
        <shortName evidence="10">BE</shortName>
    </alternativeName>
</protein>
<comment type="catalytic activity">
    <reaction evidence="1 10">
        <text>Transfers a segment of a (1-&gt;4)-alpha-D-glucan chain to a primary hydroxy group in a similar glucan chain.</text>
        <dbReference type="EC" id="2.4.1.18"/>
    </reaction>
</comment>
<dbReference type="GO" id="GO:0005978">
    <property type="term" value="P:glycogen biosynthetic process"/>
    <property type="evidence" value="ECO:0007669"/>
    <property type="project" value="UniProtKB-UniRule"/>
</dbReference>
<sequence>MDRHIFYQEDLYLFHEGTNYYSYRFLGAHLIEENGQRGTRFTVWAPNAEEVRLVGDFNNWQGYSHRMEQISNSQLWSIFVGNIQEGALYKYEVYGKNREVFLKSDPYGFLSELRPDTASIVYHLENYPWQDQQWQQKKITESPLKKPAIIYEVHLGSWKRKEDGSFYNYREIAHQLGDYVIKMGYTHVEILPIMEHPLDDSWGYQVTGYYAVTSRYGTPKDFMYFVNYMHQRGIGVILDWVPGHFCKDQHGLIEFDGGKVYEYNQFNKATNKAWGTVNFDLGKPEVKSFIISNAFFWMDMYHIDGLRVDAVTNMLYLDYGKTEEEWTPNQYGGKENLEAAAFLKELNKAVSHYYPNHLMIAEEATQWPMVTASTYAGGLGFNYKWNMGWMNDTLKYMELDYKERKGHHDLLTFSLMYTFTENFILPLSHDEVVHGKKSLLEKMPGSYEEKFANLRCCYGYMMAHPGKKHLFMGGEFGQFTEWNHHSALDWMLLDYEMHAKLQSYVKDLIHFYKEEPTLWTEDHDAAGFQWIDVNDDNHSIIIFMRKCSQDYIIVLCNFSPKASTGYRIGVPNEGEYLEVFNSDAVQYGGGGIRNLEAVKAQRKPWHHQPYSIEISIPALATIYFKRIHNKK</sequence>
<dbReference type="Proteomes" id="UP000199568">
    <property type="component" value="Unassembled WGS sequence"/>
</dbReference>
<comment type="similarity">
    <text evidence="4 10">Belongs to the glycosyl hydrolase 13 family. GlgB subfamily.</text>
</comment>
<keyword evidence="6 10" id="KW-0328">Glycosyltransferase</keyword>
<evidence type="ECO:0000256" key="2">
    <source>
        <dbReference type="ARBA" id="ARBA00002953"/>
    </source>
</evidence>
<reference evidence="13 14" key="1">
    <citation type="submission" date="2016-10" db="EMBL/GenBank/DDBJ databases">
        <authorList>
            <person name="de Groot N.N."/>
        </authorList>
    </citation>
    <scope>NUCLEOTIDE SEQUENCE [LARGE SCALE GENOMIC DNA]</scope>
    <source>
        <strain evidence="13 14">DSM 18979</strain>
    </source>
</reference>
<dbReference type="InterPro" id="IPR013780">
    <property type="entry name" value="Glyco_hydro_b"/>
</dbReference>
<dbReference type="AlphaFoldDB" id="A0A1I0A6H0"/>
<dbReference type="GO" id="GO:0043169">
    <property type="term" value="F:cation binding"/>
    <property type="evidence" value="ECO:0007669"/>
    <property type="project" value="InterPro"/>
</dbReference>
<dbReference type="InterPro" id="IPR006047">
    <property type="entry name" value="GH13_cat_dom"/>
</dbReference>
<evidence type="ECO:0000259" key="12">
    <source>
        <dbReference type="SMART" id="SM00642"/>
    </source>
</evidence>
<dbReference type="GO" id="GO:0003844">
    <property type="term" value="F:1,4-alpha-glucan branching enzyme activity"/>
    <property type="evidence" value="ECO:0007669"/>
    <property type="project" value="UniProtKB-UniRule"/>
</dbReference>
<dbReference type="CDD" id="cd11322">
    <property type="entry name" value="AmyAc_Glg_BE"/>
    <property type="match status" value="1"/>
</dbReference>
<dbReference type="PANTHER" id="PTHR43651">
    <property type="entry name" value="1,4-ALPHA-GLUCAN-BRANCHING ENZYME"/>
    <property type="match status" value="1"/>
</dbReference>
<dbReference type="NCBIfam" id="NF003811">
    <property type="entry name" value="PRK05402.1"/>
    <property type="match status" value="1"/>
</dbReference>
<dbReference type="InterPro" id="IPR044143">
    <property type="entry name" value="GlgB_N_E_set_prok"/>
</dbReference>
<evidence type="ECO:0000256" key="6">
    <source>
        <dbReference type="ARBA" id="ARBA00022676"/>
    </source>
</evidence>
<dbReference type="Gene3D" id="3.20.20.80">
    <property type="entry name" value="Glycosidases"/>
    <property type="match status" value="1"/>
</dbReference>
<name>A0A1I0A6H0_9FIRM</name>
<keyword evidence="7 10" id="KW-0808">Transferase</keyword>
<feature type="domain" description="Glycosyl hydrolase family 13 catalytic" evidence="12">
    <location>
        <begin position="152"/>
        <end position="512"/>
    </location>
</feature>
<proteinExistence type="inferred from homology"/>
<evidence type="ECO:0000256" key="10">
    <source>
        <dbReference type="HAMAP-Rule" id="MF_00685"/>
    </source>
</evidence>
<evidence type="ECO:0000256" key="4">
    <source>
        <dbReference type="ARBA" id="ARBA00009000"/>
    </source>
</evidence>
<evidence type="ECO:0000256" key="7">
    <source>
        <dbReference type="ARBA" id="ARBA00022679"/>
    </source>
</evidence>
<keyword evidence="8 10" id="KW-0320">Glycogen biosynthesis</keyword>
<dbReference type="SMART" id="SM00642">
    <property type="entry name" value="Aamy"/>
    <property type="match status" value="1"/>
</dbReference>
<dbReference type="CDD" id="cd02855">
    <property type="entry name" value="E_set_GBE_prok_N"/>
    <property type="match status" value="1"/>
</dbReference>
<dbReference type="HAMAP" id="MF_00685">
    <property type="entry name" value="GlgB"/>
    <property type="match status" value="1"/>
</dbReference>
<keyword evidence="5 10" id="KW-0321">Glycogen metabolism</keyword>
<evidence type="ECO:0000256" key="8">
    <source>
        <dbReference type="ARBA" id="ARBA00023056"/>
    </source>
</evidence>
<evidence type="ECO:0000256" key="5">
    <source>
        <dbReference type="ARBA" id="ARBA00022600"/>
    </source>
</evidence>
<feature type="active site" description="Proton donor" evidence="10 11">
    <location>
        <position position="362"/>
    </location>
</feature>
<dbReference type="FunFam" id="2.60.40.1180:FF:000002">
    <property type="entry name" value="1,4-alpha-glucan branching enzyme GlgB"/>
    <property type="match status" value="1"/>
</dbReference>
<dbReference type="InterPro" id="IPR017853">
    <property type="entry name" value="GH"/>
</dbReference>
<dbReference type="InterPro" id="IPR006048">
    <property type="entry name" value="A-amylase/branching_C"/>
</dbReference>
<dbReference type="PANTHER" id="PTHR43651:SF3">
    <property type="entry name" value="1,4-ALPHA-GLUCAN-BRANCHING ENZYME"/>
    <property type="match status" value="1"/>
</dbReference>
<dbReference type="STRING" id="426128.SAMN05660297_00890"/>
<dbReference type="FunFam" id="3.20.20.80:FF:000003">
    <property type="entry name" value="1,4-alpha-glucan branching enzyme GlgB"/>
    <property type="match status" value="1"/>
</dbReference>
<evidence type="ECO:0000313" key="14">
    <source>
        <dbReference type="Proteomes" id="UP000199568"/>
    </source>
</evidence>
<accession>A0A1I0A6H0</accession>
<dbReference type="InterPro" id="IPR013783">
    <property type="entry name" value="Ig-like_fold"/>
</dbReference>
<dbReference type="Pfam" id="PF02922">
    <property type="entry name" value="CBM_48"/>
    <property type="match status" value="1"/>
</dbReference>
<dbReference type="EC" id="2.4.1.18" evidence="10"/>
<dbReference type="NCBIfam" id="NF008967">
    <property type="entry name" value="PRK12313.1"/>
    <property type="match status" value="1"/>
</dbReference>
<dbReference type="PIRSF" id="PIRSF000463">
    <property type="entry name" value="GlgB"/>
    <property type="match status" value="1"/>
</dbReference>
<comment type="pathway">
    <text evidence="3 10">Glycan biosynthesis; glycogen biosynthesis.</text>
</comment>
<dbReference type="Pfam" id="PF02806">
    <property type="entry name" value="Alpha-amylase_C"/>
    <property type="match status" value="1"/>
</dbReference>
<dbReference type="GO" id="GO:0005829">
    <property type="term" value="C:cytosol"/>
    <property type="evidence" value="ECO:0007669"/>
    <property type="project" value="TreeGrafter"/>
</dbReference>
<dbReference type="InterPro" id="IPR006407">
    <property type="entry name" value="GlgB"/>
</dbReference>
<dbReference type="RefSeq" id="WP_090439881.1">
    <property type="nucleotide sequence ID" value="NZ_FOHU01000002.1"/>
</dbReference>
<feature type="active site" description="Nucleophile" evidence="10 11">
    <location>
        <position position="309"/>
    </location>
</feature>
<dbReference type="SUPFAM" id="SSF51011">
    <property type="entry name" value="Glycosyl hydrolase domain"/>
    <property type="match status" value="1"/>
</dbReference>
<dbReference type="InterPro" id="IPR037439">
    <property type="entry name" value="Branching_enzy"/>
</dbReference>
<evidence type="ECO:0000313" key="13">
    <source>
        <dbReference type="EMBL" id="SES89284.1"/>
    </source>
</evidence>
<dbReference type="UniPathway" id="UPA00164"/>
<dbReference type="OrthoDB" id="9800174at2"/>
<dbReference type="Gene3D" id="2.60.40.10">
    <property type="entry name" value="Immunoglobulins"/>
    <property type="match status" value="1"/>
</dbReference>
<dbReference type="InterPro" id="IPR014756">
    <property type="entry name" value="Ig_E-set"/>
</dbReference>
<dbReference type="InterPro" id="IPR004193">
    <property type="entry name" value="Glyco_hydro_13_N"/>
</dbReference>
<dbReference type="SUPFAM" id="SSF51445">
    <property type="entry name" value="(Trans)glycosidases"/>
    <property type="match status" value="1"/>
</dbReference>
<organism evidence="13 14">
    <name type="scientific">Natronincola peptidivorans</name>
    <dbReference type="NCBI Taxonomy" id="426128"/>
    <lineage>
        <taxon>Bacteria</taxon>
        <taxon>Bacillati</taxon>
        <taxon>Bacillota</taxon>
        <taxon>Clostridia</taxon>
        <taxon>Peptostreptococcales</taxon>
        <taxon>Natronincolaceae</taxon>
        <taxon>Natronincola</taxon>
    </lineage>
</organism>